<dbReference type="PANTHER" id="PTHR37306">
    <property type="entry name" value="COLICIN V PRODUCTION PROTEIN"/>
    <property type="match status" value="1"/>
</dbReference>
<name>A0A078M4S7_9BACL</name>
<evidence type="ECO:0000313" key="6">
    <source>
        <dbReference type="EMBL" id="CDZ99646.1"/>
    </source>
</evidence>
<evidence type="ECO:0000256" key="1">
    <source>
        <dbReference type="ARBA" id="ARBA00004141"/>
    </source>
</evidence>
<comment type="subcellular location">
    <subcellularLocation>
        <location evidence="1">Membrane</location>
        <topology evidence="1">Multi-pass membrane protein</topology>
    </subcellularLocation>
</comment>
<gene>
    <name evidence="6" type="ORF">BN1050_00223</name>
</gene>
<keyword evidence="2 5" id="KW-0812">Transmembrane</keyword>
<dbReference type="AlphaFoldDB" id="A0A078M4S7"/>
<organism evidence="6">
    <name type="scientific">Metalysinibacillus saudimassiliensis</name>
    <dbReference type="NCBI Taxonomy" id="1461583"/>
    <lineage>
        <taxon>Bacteria</taxon>
        <taxon>Bacillati</taxon>
        <taxon>Bacillota</taxon>
        <taxon>Bacilli</taxon>
        <taxon>Bacillales</taxon>
        <taxon>Caryophanaceae</taxon>
        <taxon>Metalysinibacillus</taxon>
    </lineage>
</organism>
<evidence type="ECO:0000256" key="2">
    <source>
        <dbReference type="ARBA" id="ARBA00022692"/>
    </source>
</evidence>
<dbReference type="EMBL" id="LN483073">
    <property type="protein sequence ID" value="CDZ99646.1"/>
    <property type="molecule type" value="Genomic_DNA"/>
</dbReference>
<evidence type="ECO:0000256" key="3">
    <source>
        <dbReference type="ARBA" id="ARBA00022989"/>
    </source>
</evidence>
<dbReference type="PATRIC" id="fig|1461583.4.peg.197"/>
<reference evidence="6" key="1">
    <citation type="submission" date="2014-07" db="EMBL/GenBank/DDBJ databases">
        <authorList>
            <person name="Urmite Genomes Urmite Genomes"/>
        </authorList>
    </citation>
    <scope>NUCLEOTIDE SEQUENCE</scope>
    <source>
        <strain evidence="6">13S34_air</strain>
    </source>
</reference>
<dbReference type="InterPro" id="IPR003825">
    <property type="entry name" value="Colicin-V_CvpA"/>
</dbReference>
<keyword evidence="3 5" id="KW-1133">Transmembrane helix</keyword>
<feature type="transmembrane region" description="Helical" evidence="5">
    <location>
        <begin position="77"/>
        <end position="99"/>
    </location>
</feature>
<dbReference type="PANTHER" id="PTHR37306:SF1">
    <property type="entry name" value="COLICIN V PRODUCTION PROTEIN"/>
    <property type="match status" value="1"/>
</dbReference>
<proteinExistence type="predicted"/>
<evidence type="ECO:0000256" key="4">
    <source>
        <dbReference type="ARBA" id="ARBA00023136"/>
    </source>
</evidence>
<protein>
    <submittedName>
        <fullName evidence="6">Colicin V production protein</fullName>
    </submittedName>
</protein>
<dbReference type="GO" id="GO:0009403">
    <property type="term" value="P:toxin biosynthetic process"/>
    <property type="evidence" value="ECO:0007669"/>
    <property type="project" value="InterPro"/>
</dbReference>
<accession>A0A078M4S7</accession>
<feature type="transmembrane region" description="Helical" evidence="5">
    <location>
        <begin position="119"/>
        <end position="139"/>
    </location>
</feature>
<dbReference type="HOGENOM" id="CLU_092720_3_0_9"/>
<sequence length="178" mass="20051">MLDIIVLLMLALGFFIGAKRGLAMQALHIGSMAIASIVAIIFYKALAEKFVFWVPYPGIEATAKAAVDFTNVDADMTFYRILAFAMIYFAVIIVGKIIVSMFDYLAYIPFFPNSNRIGGAILGIIEMYAALYIMMYLIVMLPFDFVQARTNHSVFANFLLEHTPVLAQIAKKLWYVYM</sequence>
<dbReference type="GO" id="GO:0016020">
    <property type="term" value="C:membrane"/>
    <property type="evidence" value="ECO:0007669"/>
    <property type="project" value="UniProtKB-SubCell"/>
</dbReference>
<feature type="transmembrane region" description="Helical" evidence="5">
    <location>
        <begin position="33"/>
        <end position="56"/>
    </location>
</feature>
<dbReference type="Pfam" id="PF02674">
    <property type="entry name" value="Colicin_V"/>
    <property type="match status" value="1"/>
</dbReference>
<evidence type="ECO:0000256" key="5">
    <source>
        <dbReference type="SAM" id="Phobius"/>
    </source>
</evidence>
<keyword evidence="4 5" id="KW-0472">Membrane</keyword>